<dbReference type="PROSITE" id="PS00067">
    <property type="entry name" value="3HCDH"/>
    <property type="match status" value="1"/>
</dbReference>
<keyword evidence="3" id="KW-1133">Transmembrane helix</keyword>
<feature type="domain" description="3-hydroxyacyl-CoA dehydrogenase C-terminal" evidence="4">
    <location>
        <begin position="193"/>
        <end position="278"/>
    </location>
</feature>
<dbReference type="GO" id="GO:0003857">
    <property type="term" value="F:(3S)-3-hydroxyacyl-CoA dehydrogenase (NAD+) activity"/>
    <property type="evidence" value="ECO:0007669"/>
    <property type="project" value="UniProtKB-EC"/>
</dbReference>
<dbReference type="PANTHER" id="PTHR48075">
    <property type="entry name" value="3-HYDROXYACYL-COA DEHYDROGENASE FAMILY PROTEIN"/>
    <property type="match status" value="1"/>
</dbReference>
<dbReference type="InterPro" id="IPR013328">
    <property type="entry name" value="6PGD_dom2"/>
</dbReference>
<keyword evidence="2 6" id="KW-0560">Oxidoreductase</keyword>
<name>A0ABS3J4Z2_9HYPH</name>
<proteinExistence type="inferred from homology"/>
<dbReference type="RefSeq" id="WP_207351368.1">
    <property type="nucleotide sequence ID" value="NZ_JAFMPY010000014.1"/>
</dbReference>
<dbReference type="SUPFAM" id="SSF48179">
    <property type="entry name" value="6-phosphogluconate dehydrogenase C-terminal domain-like"/>
    <property type="match status" value="1"/>
</dbReference>
<evidence type="ECO:0000256" key="2">
    <source>
        <dbReference type="ARBA" id="ARBA00023002"/>
    </source>
</evidence>
<feature type="transmembrane region" description="Helical" evidence="3">
    <location>
        <begin position="7"/>
        <end position="29"/>
    </location>
</feature>
<evidence type="ECO:0000259" key="4">
    <source>
        <dbReference type="Pfam" id="PF00725"/>
    </source>
</evidence>
<protein>
    <submittedName>
        <fullName evidence="6">3-hydroxyacyl-CoA dehydrogenase</fullName>
        <ecNumber evidence="6">1.1.1.35</ecNumber>
    </submittedName>
</protein>
<reference evidence="6 7" key="1">
    <citation type="submission" date="2021-03" db="EMBL/GenBank/DDBJ databases">
        <title>Whole genome sequence of Jiella sp. MQZ13P-4.</title>
        <authorList>
            <person name="Tuo L."/>
        </authorList>
    </citation>
    <scope>NUCLEOTIDE SEQUENCE [LARGE SCALE GENOMIC DNA]</scope>
    <source>
        <strain evidence="6 7">MQZ13P-4</strain>
    </source>
</reference>
<gene>
    <name evidence="6" type="ORF">J1C47_13835</name>
</gene>
<dbReference type="InterPro" id="IPR036291">
    <property type="entry name" value="NAD(P)-bd_dom_sf"/>
</dbReference>
<dbReference type="Pfam" id="PF00725">
    <property type="entry name" value="3HCDH"/>
    <property type="match status" value="1"/>
</dbReference>
<dbReference type="Gene3D" id="1.10.1040.10">
    <property type="entry name" value="N-(1-d-carboxylethyl)-l-norvaline Dehydrogenase, domain 2"/>
    <property type="match status" value="1"/>
</dbReference>
<keyword evidence="7" id="KW-1185">Reference proteome</keyword>
<dbReference type="Proteomes" id="UP000664288">
    <property type="component" value="Unassembled WGS sequence"/>
</dbReference>
<evidence type="ECO:0000259" key="5">
    <source>
        <dbReference type="Pfam" id="PF02737"/>
    </source>
</evidence>
<dbReference type="Gene3D" id="3.40.50.720">
    <property type="entry name" value="NAD(P)-binding Rossmann-like Domain"/>
    <property type="match status" value="1"/>
</dbReference>
<keyword evidence="3" id="KW-0812">Transmembrane</keyword>
<organism evidence="6 7">
    <name type="scientific">Jiella sonneratiae</name>
    <dbReference type="NCBI Taxonomy" id="2816856"/>
    <lineage>
        <taxon>Bacteria</taxon>
        <taxon>Pseudomonadati</taxon>
        <taxon>Pseudomonadota</taxon>
        <taxon>Alphaproteobacteria</taxon>
        <taxon>Hyphomicrobiales</taxon>
        <taxon>Aurantimonadaceae</taxon>
        <taxon>Jiella</taxon>
    </lineage>
</organism>
<comment type="caution">
    <text evidence="6">The sequence shown here is derived from an EMBL/GenBank/DDBJ whole genome shotgun (WGS) entry which is preliminary data.</text>
</comment>
<evidence type="ECO:0000256" key="1">
    <source>
        <dbReference type="ARBA" id="ARBA00009463"/>
    </source>
</evidence>
<keyword evidence="3" id="KW-0472">Membrane</keyword>
<dbReference type="EMBL" id="JAFMPY010000014">
    <property type="protein sequence ID" value="MBO0904722.1"/>
    <property type="molecule type" value="Genomic_DNA"/>
</dbReference>
<comment type="similarity">
    <text evidence="1">Belongs to the 3-hydroxyacyl-CoA dehydrogenase family.</text>
</comment>
<dbReference type="EC" id="1.1.1.35" evidence="6"/>
<dbReference type="InterPro" id="IPR006180">
    <property type="entry name" value="3-OHacyl-CoA_DH_CS"/>
</dbReference>
<evidence type="ECO:0000256" key="3">
    <source>
        <dbReference type="SAM" id="Phobius"/>
    </source>
</evidence>
<dbReference type="SUPFAM" id="SSF51735">
    <property type="entry name" value="NAD(P)-binding Rossmann-fold domains"/>
    <property type="match status" value="1"/>
</dbReference>
<feature type="domain" description="3-hydroxyacyl-CoA dehydrogenase NAD binding" evidence="5">
    <location>
        <begin position="12"/>
        <end position="189"/>
    </location>
</feature>
<accession>A0ABS3J4Z2</accession>
<dbReference type="Pfam" id="PF02737">
    <property type="entry name" value="3HCDH_N"/>
    <property type="match status" value="1"/>
</dbReference>
<dbReference type="InterPro" id="IPR006108">
    <property type="entry name" value="3HC_DH_C"/>
</dbReference>
<dbReference type="InterPro" id="IPR006176">
    <property type="entry name" value="3-OHacyl-CoA_DH_NAD-bd"/>
</dbReference>
<sequence length="320" mass="34481">MSGGKEFGSAGIAVVGAGLVGLGWAIVFARAGLPVRVHDGDAGRLAEVPERLLASLTDLLEAGLIEERPEAVAARVTTVADLGQAVAGVDYVQESVFERTDVKRELYERLESCLGADAIVGSSSSGIPSSAFTAGLSIAPRCLIAHPVNPPYLAPVVELVPAEWTEPGALEAVHGLMSRVGQHPIRVAREIEGFVLNRLQGALLREAWALYEEGYCSLEDIDATVSKGLGLRWSFMGPFETIDLNAPGGVRDYAERLGGLYLAIARERTDPQPWSEALIARVEAERRESLPRDGLRQRTAWRDRRLMALAAHKRRAEGEA</sequence>
<evidence type="ECO:0000313" key="6">
    <source>
        <dbReference type="EMBL" id="MBO0904722.1"/>
    </source>
</evidence>
<dbReference type="NCBIfam" id="NF004783">
    <property type="entry name" value="PRK06129.1"/>
    <property type="match status" value="1"/>
</dbReference>
<dbReference type="PANTHER" id="PTHR48075:SF1">
    <property type="entry name" value="LAMBDA-CRYSTALLIN HOMOLOG"/>
    <property type="match status" value="1"/>
</dbReference>
<evidence type="ECO:0000313" key="7">
    <source>
        <dbReference type="Proteomes" id="UP000664288"/>
    </source>
</evidence>
<dbReference type="InterPro" id="IPR008927">
    <property type="entry name" value="6-PGluconate_DH-like_C_sf"/>
</dbReference>